<evidence type="ECO:0000313" key="5">
    <source>
        <dbReference type="Proteomes" id="UP000218332"/>
    </source>
</evidence>
<evidence type="ECO:0000259" key="2">
    <source>
        <dbReference type="Pfam" id="PF04892"/>
    </source>
</evidence>
<dbReference type="InterPro" id="IPR006976">
    <property type="entry name" value="VanZ-like"/>
</dbReference>
<keyword evidence="1" id="KW-0472">Membrane</keyword>
<organism evidence="3 5">
    <name type="scientific">Tamilnaduibacter salinus</name>
    <dbReference type="NCBI Taxonomy" id="1484056"/>
    <lineage>
        <taxon>Bacteria</taxon>
        <taxon>Pseudomonadati</taxon>
        <taxon>Pseudomonadota</taxon>
        <taxon>Gammaproteobacteria</taxon>
        <taxon>Pseudomonadales</taxon>
        <taxon>Marinobacteraceae</taxon>
        <taxon>Tamilnaduibacter</taxon>
    </lineage>
</organism>
<dbReference type="PANTHER" id="PTHR28008:SF1">
    <property type="entry name" value="DOMAIN PROTEIN, PUTATIVE (AFU_ORTHOLOGUE AFUA_3G10980)-RELATED"/>
    <property type="match status" value="1"/>
</dbReference>
<dbReference type="EMBL" id="NMPM01000056">
    <property type="protein sequence ID" value="PAV25558.1"/>
    <property type="molecule type" value="Genomic_DNA"/>
</dbReference>
<dbReference type="RefSeq" id="WP_095611386.1">
    <property type="nucleotide sequence ID" value="NZ_NMPM01000056.1"/>
</dbReference>
<dbReference type="OrthoDB" id="7376558at2"/>
<gene>
    <name evidence="4" type="ORF">C8D92_10571</name>
    <name evidence="3" type="ORF">CF392_10335</name>
</gene>
<dbReference type="PANTHER" id="PTHR28008">
    <property type="entry name" value="DOMAIN PROTEIN, PUTATIVE (AFU_ORTHOLOGUE AFUA_3G10980)-RELATED"/>
    <property type="match status" value="1"/>
</dbReference>
<evidence type="ECO:0000256" key="1">
    <source>
        <dbReference type="SAM" id="Phobius"/>
    </source>
</evidence>
<reference evidence="4 6" key="2">
    <citation type="submission" date="2018-04" db="EMBL/GenBank/DDBJ databases">
        <title>Genomic Encyclopedia of Type Strains, Phase IV (KMG-IV): sequencing the most valuable type-strain genomes for metagenomic binning, comparative biology and taxonomic classification.</title>
        <authorList>
            <person name="Goeker M."/>
        </authorList>
    </citation>
    <scope>NUCLEOTIDE SEQUENCE [LARGE SCALE GENOMIC DNA]</scope>
    <source>
        <strain evidence="4 6">DSM 28688</strain>
    </source>
</reference>
<dbReference type="AlphaFoldDB" id="A0A2A2I2A8"/>
<feature type="domain" description="VanZ-like" evidence="2">
    <location>
        <begin position="47"/>
        <end position="116"/>
    </location>
</feature>
<dbReference type="EMBL" id="QEKQ01000005">
    <property type="protein sequence ID" value="PVY76318.1"/>
    <property type="molecule type" value="Genomic_DNA"/>
</dbReference>
<evidence type="ECO:0000313" key="4">
    <source>
        <dbReference type="EMBL" id="PVY76318.1"/>
    </source>
</evidence>
<feature type="transmembrane region" description="Helical" evidence="1">
    <location>
        <begin position="16"/>
        <end position="34"/>
    </location>
</feature>
<accession>A0A2A2I2A8</accession>
<comment type="caution">
    <text evidence="3">The sequence shown here is derived from an EMBL/GenBank/DDBJ whole genome shotgun (WGS) entry which is preliminary data.</text>
</comment>
<name>A0A2A2I2A8_9GAMM</name>
<keyword evidence="1" id="KW-0812">Transmembrane</keyword>
<keyword evidence="1" id="KW-1133">Transmembrane helix</keyword>
<dbReference type="Proteomes" id="UP000218332">
    <property type="component" value="Unassembled WGS sequence"/>
</dbReference>
<reference evidence="3 5" key="1">
    <citation type="submission" date="2017-07" db="EMBL/GenBank/DDBJ databases">
        <title>Tamlnaduibacter salinus (Mi-7) genome sequencing.</title>
        <authorList>
            <person name="Verma A."/>
            <person name="Krishnamurthi S."/>
        </authorList>
    </citation>
    <scope>NUCLEOTIDE SEQUENCE [LARGE SCALE GENOMIC DNA]</scope>
    <source>
        <strain evidence="3 5">Mi-7</strain>
    </source>
</reference>
<sequence>MTTPVPVWLHTLRAQYWLWRLGLALSVVAILWLATSDLDQSVPSTGWDKANHLIAFLELTILTRLGWPRLPLPVIALSLTGYGALIEAVQSTLPYREFSLLDLAADMTGIALGLIHWPKR</sequence>
<dbReference type="Pfam" id="PF04892">
    <property type="entry name" value="VanZ"/>
    <property type="match status" value="1"/>
</dbReference>
<dbReference type="Proteomes" id="UP000245887">
    <property type="component" value="Unassembled WGS sequence"/>
</dbReference>
<protein>
    <submittedName>
        <fullName evidence="3">Teicoplanin resistance protein VanZ</fullName>
    </submittedName>
    <submittedName>
        <fullName evidence="4">VanZ family protein</fullName>
    </submittedName>
</protein>
<keyword evidence="5" id="KW-1185">Reference proteome</keyword>
<evidence type="ECO:0000313" key="6">
    <source>
        <dbReference type="Proteomes" id="UP000245887"/>
    </source>
</evidence>
<proteinExistence type="predicted"/>
<evidence type="ECO:0000313" key="3">
    <source>
        <dbReference type="EMBL" id="PAV25558.1"/>
    </source>
</evidence>